<dbReference type="EMBL" id="CASHTH010003603">
    <property type="protein sequence ID" value="CAI8047053.1"/>
    <property type="molecule type" value="Genomic_DNA"/>
</dbReference>
<evidence type="ECO:0000313" key="2">
    <source>
        <dbReference type="Proteomes" id="UP001174909"/>
    </source>
</evidence>
<keyword evidence="2" id="KW-1185">Reference proteome</keyword>
<gene>
    <name evidence="1" type="ORF">GBAR_LOCUS26008</name>
</gene>
<sequence>MQKKHCNMKLAYPCFEEKLELVKLRSLLQLKEVPFYSTQNTTCNISH</sequence>
<evidence type="ECO:0000313" key="1">
    <source>
        <dbReference type="EMBL" id="CAI8047053.1"/>
    </source>
</evidence>
<protein>
    <submittedName>
        <fullName evidence="1">Uncharacterized protein</fullName>
    </submittedName>
</protein>
<name>A0AA35TFK6_GEOBA</name>
<accession>A0AA35TFK6</accession>
<dbReference type="Proteomes" id="UP001174909">
    <property type="component" value="Unassembled WGS sequence"/>
</dbReference>
<dbReference type="AlphaFoldDB" id="A0AA35TFK6"/>
<comment type="caution">
    <text evidence="1">The sequence shown here is derived from an EMBL/GenBank/DDBJ whole genome shotgun (WGS) entry which is preliminary data.</text>
</comment>
<reference evidence="1" key="1">
    <citation type="submission" date="2023-03" db="EMBL/GenBank/DDBJ databases">
        <authorList>
            <person name="Steffen K."/>
            <person name="Cardenas P."/>
        </authorList>
    </citation>
    <scope>NUCLEOTIDE SEQUENCE</scope>
</reference>
<feature type="non-terminal residue" evidence="1">
    <location>
        <position position="47"/>
    </location>
</feature>
<proteinExistence type="predicted"/>
<organism evidence="1 2">
    <name type="scientific">Geodia barretti</name>
    <name type="common">Barrett's horny sponge</name>
    <dbReference type="NCBI Taxonomy" id="519541"/>
    <lineage>
        <taxon>Eukaryota</taxon>
        <taxon>Metazoa</taxon>
        <taxon>Porifera</taxon>
        <taxon>Demospongiae</taxon>
        <taxon>Heteroscleromorpha</taxon>
        <taxon>Tetractinellida</taxon>
        <taxon>Astrophorina</taxon>
        <taxon>Geodiidae</taxon>
        <taxon>Geodia</taxon>
    </lineage>
</organism>